<protein>
    <submittedName>
        <fullName evidence="2">Uncharacterized protein</fullName>
    </submittedName>
</protein>
<dbReference type="AlphaFoldDB" id="A0AA97P3B1"/>
<reference evidence="2" key="1">
    <citation type="journal article" date="2012" name="PLoS Genet.">
        <title>Comparative analysis of the genomes of two field isolates of the rice blast fungus Magnaporthe oryzae.</title>
        <authorList>
            <person name="Xue M."/>
            <person name="Yang J."/>
            <person name="Li Z."/>
            <person name="Hu S."/>
            <person name="Yao N."/>
            <person name="Dean R.A."/>
            <person name="Zhao W."/>
            <person name="Shen M."/>
            <person name="Zhang H."/>
            <person name="Li C."/>
            <person name="Liu L."/>
            <person name="Cao L."/>
            <person name="Xu X."/>
            <person name="Xing Y."/>
            <person name="Hsiang T."/>
            <person name="Zhang Z."/>
            <person name="Xu J.R."/>
            <person name="Peng Y.L."/>
        </authorList>
    </citation>
    <scope>NUCLEOTIDE SEQUENCE</scope>
    <source>
        <strain evidence="2">Y34</strain>
    </source>
</reference>
<accession>A0AA97P3B1</accession>
<organism evidence="2">
    <name type="scientific">Pyricularia oryzae (strain Y34)</name>
    <name type="common">Rice blast fungus</name>
    <name type="synonym">Magnaporthe oryzae</name>
    <dbReference type="NCBI Taxonomy" id="1143189"/>
    <lineage>
        <taxon>Eukaryota</taxon>
        <taxon>Fungi</taxon>
        <taxon>Dikarya</taxon>
        <taxon>Ascomycota</taxon>
        <taxon>Pezizomycotina</taxon>
        <taxon>Sordariomycetes</taxon>
        <taxon>Sordariomycetidae</taxon>
        <taxon>Magnaporthales</taxon>
        <taxon>Pyriculariaceae</taxon>
        <taxon>Pyricularia</taxon>
    </lineage>
</organism>
<evidence type="ECO:0000313" key="2">
    <source>
        <dbReference type="EMBL" id="ELQ41189.1"/>
    </source>
</evidence>
<dbReference type="Proteomes" id="UP000011086">
    <property type="component" value="Unassembled WGS sequence"/>
</dbReference>
<dbReference type="EMBL" id="JH793869">
    <property type="protein sequence ID" value="ELQ41189.1"/>
    <property type="molecule type" value="Genomic_DNA"/>
</dbReference>
<feature type="signal peptide" evidence="1">
    <location>
        <begin position="1"/>
        <end position="18"/>
    </location>
</feature>
<keyword evidence="1" id="KW-0732">Signal</keyword>
<evidence type="ECO:0000256" key="1">
    <source>
        <dbReference type="SAM" id="SignalP"/>
    </source>
</evidence>
<sequence length="150" mass="15984">MQFFTLTLALFTLRFTTAEPIPANVGLLSEAVADGPMVARVILMSASEALTPCCQVHFRGNCDCGSCPIASCSEINPDIIRNAINGATNKGPYYQVLVLPDLLALKYKPISASTLKEFDPCLALLPTYKAKSSQVPGGRDPTFGPFAAVD</sequence>
<proteinExistence type="predicted"/>
<name>A0AA97P3B1_PYRO3</name>
<feature type="chain" id="PRO_5041723843" evidence="1">
    <location>
        <begin position="19"/>
        <end position="150"/>
    </location>
</feature>
<gene>
    <name evidence="2" type="ORF">OOU_Y34scaffold00294g1</name>
</gene>